<keyword evidence="3 6" id="KW-1133">Transmembrane helix</keyword>
<feature type="region of interest" description="Disordered" evidence="7">
    <location>
        <begin position="95"/>
        <end position="136"/>
    </location>
</feature>
<keyword evidence="6" id="KW-1003">Cell membrane</keyword>
<evidence type="ECO:0000256" key="1">
    <source>
        <dbReference type="ARBA" id="ARBA00004370"/>
    </source>
</evidence>
<dbReference type="InterPro" id="IPR021134">
    <property type="entry name" value="Bestrophin-like"/>
</dbReference>
<dbReference type="EMBL" id="JBJKFK010000759">
    <property type="protein sequence ID" value="KAL3315406.1"/>
    <property type="molecule type" value="Genomic_DNA"/>
</dbReference>
<keyword evidence="6" id="KW-0407">Ion channel</keyword>
<dbReference type="PANTHER" id="PTHR10736:SF0">
    <property type="entry name" value="BESTROPHIN HOMOLOG"/>
    <property type="match status" value="1"/>
</dbReference>
<organism evidence="8 9">
    <name type="scientific">Cichlidogyrus casuarinus</name>
    <dbReference type="NCBI Taxonomy" id="1844966"/>
    <lineage>
        <taxon>Eukaryota</taxon>
        <taxon>Metazoa</taxon>
        <taxon>Spiralia</taxon>
        <taxon>Lophotrochozoa</taxon>
        <taxon>Platyhelminthes</taxon>
        <taxon>Monogenea</taxon>
        <taxon>Monopisthocotylea</taxon>
        <taxon>Dactylogyridea</taxon>
        <taxon>Ancyrocephalidae</taxon>
        <taxon>Cichlidogyrus</taxon>
    </lineage>
</organism>
<comment type="similarity">
    <text evidence="5 6">Belongs to the anion channel-forming bestrophin (TC 1.A.46) family. Calcium-sensitive chloride channel subfamily.</text>
</comment>
<name>A0ABD2Q760_9PLAT</name>
<keyword evidence="4 6" id="KW-0472">Membrane</keyword>
<evidence type="ECO:0000256" key="5">
    <source>
        <dbReference type="ARBA" id="ARBA00034769"/>
    </source>
</evidence>
<keyword evidence="6" id="KW-0406">Ion transport</keyword>
<evidence type="ECO:0000313" key="9">
    <source>
        <dbReference type="Proteomes" id="UP001626550"/>
    </source>
</evidence>
<feature type="transmembrane region" description="Helical" evidence="6">
    <location>
        <begin position="277"/>
        <end position="296"/>
    </location>
</feature>
<keyword evidence="2 6" id="KW-0812">Transmembrane</keyword>
<evidence type="ECO:0000256" key="3">
    <source>
        <dbReference type="ARBA" id="ARBA00022989"/>
    </source>
</evidence>
<feature type="transmembrane region" description="Helical" evidence="6">
    <location>
        <begin position="21"/>
        <end position="47"/>
    </location>
</feature>
<accession>A0ABD2Q760</accession>
<evidence type="ECO:0000256" key="6">
    <source>
        <dbReference type="RuleBase" id="RU363126"/>
    </source>
</evidence>
<dbReference type="PANTHER" id="PTHR10736">
    <property type="entry name" value="BESTROPHIN"/>
    <property type="match status" value="1"/>
</dbReference>
<protein>
    <recommendedName>
        <fullName evidence="6">Bestrophin homolog</fullName>
    </recommendedName>
</protein>
<dbReference type="Pfam" id="PF01062">
    <property type="entry name" value="Bestrophin"/>
    <property type="match status" value="2"/>
</dbReference>
<gene>
    <name evidence="8" type="ORF">Ciccas_005962</name>
</gene>
<keyword evidence="6" id="KW-0813">Transport</keyword>
<dbReference type="GO" id="GO:0005886">
    <property type="term" value="C:plasma membrane"/>
    <property type="evidence" value="ECO:0007669"/>
    <property type="project" value="UniProtKB-SubCell"/>
</dbReference>
<feature type="compositionally biased region" description="Polar residues" evidence="7">
    <location>
        <begin position="99"/>
        <end position="124"/>
    </location>
</feature>
<dbReference type="InterPro" id="IPR000615">
    <property type="entry name" value="Bestrophin"/>
</dbReference>
<sequence length="406" mass="46678">MYRIFEELVKYCQNTKGSIQISFLLGFFVSGVIARWYQMFILIPWLNKISFTMMGGINPMDNNMPKQVRLTLMRYLNLAWILGMGQISDQIAGRFAPKPSTTNSTSKKNKPSTISDPQHASESQWLRDGLENPTIDTDKETIRDTLMALNDDPIVQGTYKKLITESEIKAFEKIAHSSYAKSRVPYILEYWVPLAWAVRVIQKAAIHNLISDAKLSFALIEEINKFRQQLQDLTIYSSIMIPLVYTQVVIIATYSYFLCEVFSTQFVKSHDDAKKTMDFYFPLFSIFSFIFYMGWLKVVMCVMNPFGDDDEDFQTSTILDYNLTTSYRCVTMEEHNYPKGLGPPIGPTPAGTDTHQDNLPQYLTTTDIEFSSVVVPDSLGNFHDLEYKQSIGSKCYDCTHRQRRDE</sequence>
<evidence type="ECO:0000256" key="7">
    <source>
        <dbReference type="SAM" id="MobiDB-lite"/>
    </source>
</evidence>
<keyword evidence="9" id="KW-1185">Reference proteome</keyword>
<dbReference type="Proteomes" id="UP001626550">
    <property type="component" value="Unassembled WGS sequence"/>
</dbReference>
<dbReference type="GO" id="GO:0034707">
    <property type="term" value="C:chloride channel complex"/>
    <property type="evidence" value="ECO:0007669"/>
    <property type="project" value="UniProtKB-KW"/>
</dbReference>
<evidence type="ECO:0000256" key="4">
    <source>
        <dbReference type="ARBA" id="ARBA00023136"/>
    </source>
</evidence>
<comment type="subcellular location">
    <subcellularLocation>
        <location evidence="6">Cell membrane</location>
        <topology evidence="6">Multi-pass membrane protein</topology>
    </subcellularLocation>
    <subcellularLocation>
        <location evidence="1">Membrane</location>
    </subcellularLocation>
</comment>
<proteinExistence type="inferred from homology"/>
<evidence type="ECO:0000313" key="8">
    <source>
        <dbReference type="EMBL" id="KAL3315406.1"/>
    </source>
</evidence>
<reference evidence="8 9" key="1">
    <citation type="submission" date="2024-11" db="EMBL/GenBank/DDBJ databases">
        <title>Adaptive evolution of stress response genes in parasites aligns with host niche diversity.</title>
        <authorList>
            <person name="Hahn C."/>
            <person name="Resl P."/>
        </authorList>
    </citation>
    <scope>NUCLEOTIDE SEQUENCE [LARGE SCALE GENOMIC DNA]</scope>
    <source>
        <strain evidence="8">EGGRZ-B1_66</strain>
        <tissue evidence="8">Body</tissue>
    </source>
</reference>
<dbReference type="GO" id="GO:0005254">
    <property type="term" value="F:chloride channel activity"/>
    <property type="evidence" value="ECO:0007669"/>
    <property type="project" value="UniProtKB-KW"/>
</dbReference>
<keyword evidence="6" id="KW-0868">Chloride</keyword>
<dbReference type="AlphaFoldDB" id="A0ABD2Q760"/>
<keyword evidence="6" id="KW-0869">Chloride channel</keyword>
<evidence type="ECO:0000256" key="2">
    <source>
        <dbReference type="ARBA" id="ARBA00022692"/>
    </source>
</evidence>
<comment type="function">
    <text evidence="6">Forms chloride channels.</text>
</comment>
<feature type="transmembrane region" description="Helical" evidence="6">
    <location>
        <begin position="233"/>
        <end position="257"/>
    </location>
</feature>
<comment type="caution">
    <text evidence="8">The sequence shown here is derived from an EMBL/GenBank/DDBJ whole genome shotgun (WGS) entry which is preliminary data.</text>
</comment>